<dbReference type="InterPro" id="IPR011010">
    <property type="entry name" value="DNA_brk_join_enz"/>
</dbReference>
<dbReference type="SUPFAM" id="SSF56349">
    <property type="entry name" value="DNA breaking-rejoining enzymes"/>
    <property type="match status" value="1"/>
</dbReference>
<evidence type="ECO:0000259" key="7">
    <source>
        <dbReference type="PROSITE" id="PS51900"/>
    </source>
</evidence>
<dbReference type="AlphaFoldDB" id="A0A8J7PZT6"/>
<dbReference type="InterPro" id="IPR038488">
    <property type="entry name" value="Integrase_DNA-bd_sf"/>
</dbReference>
<evidence type="ECO:0000256" key="3">
    <source>
        <dbReference type="ARBA" id="ARBA00023125"/>
    </source>
</evidence>
<name>A0A8J7PZT6_9PROT</name>
<dbReference type="GO" id="GO:0006310">
    <property type="term" value="P:DNA recombination"/>
    <property type="evidence" value="ECO:0007669"/>
    <property type="project" value="UniProtKB-KW"/>
</dbReference>
<evidence type="ECO:0000313" key="8">
    <source>
        <dbReference type="EMBL" id="MBN9413683.1"/>
    </source>
</evidence>
<dbReference type="InterPro" id="IPR013762">
    <property type="entry name" value="Integrase-like_cat_sf"/>
</dbReference>
<gene>
    <name evidence="8" type="ORF">J0H12_07185</name>
</gene>
<dbReference type="PANTHER" id="PTHR30629">
    <property type="entry name" value="PROPHAGE INTEGRASE"/>
    <property type="match status" value="1"/>
</dbReference>
<dbReference type="Pfam" id="PF00589">
    <property type="entry name" value="Phage_integrase"/>
    <property type="match status" value="1"/>
</dbReference>
<keyword evidence="3 5" id="KW-0238">DNA-binding</keyword>
<protein>
    <submittedName>
        <fullName evidence="8">Tyrosine-type recombinase/integrase</fullName>
    </submittedName>
</protein>
<evidence type="ECO:0000256" key="4">
    <source>
        <dbReference type="ARBA" id="ARBA00023172"/>
    </source>
</evidence>
<proteinExistence type="inferred from homology"/>
<dbReference type="PANTHER" id="PTHR30629:SF2">
    <property type="entry name" value="PROPHAGE INTEGRASE INTS-RELATED"/>
    <property type="match status" value="1"/>
</dbReference>
<dbReference type="InterPro" id="IPR050808">
    <property type="entry name" value="Phage_Integrase"/>
</dbReference>
<dbReference type="CDD" id="cd00796">
    <property type="entry name" value="INT_Rci_Hp1_C"/>
    <property type="match status" value="1"/>
</dbReference>
<evidence type="ECO:0000259" key="6">
    <source>
        <dbReference type="PROSITE" id="PS51898"/>
    </source>
</evidence>
<dbReference type="Proteomes" id="UP000664414">
    <property type="component" value="Unassembled WGS sequence"/>
</dbReference>
<dbReference type="InterPro" id="IPR002104">
    <property type="entry name" value="Integrase_catalytic"/>
</dbReference>
<evidence type="ECO:0000256" key="2">
    <source>
        <dbReference type="ARBA" id="ARBA00022908"/>
    </source>
</evidence>
<dbReference type="GO" id="GO:0003677">
    <property type="term" value="F:DNA binding"/>
    <property type="evidence" value="ECO:0007669"/>
    <property type="project" value="UniProtKB-UniRule"/>
</dbReference>
<feature type="domain" description="Tyr recombinase" evidence="6">
    <location>
        <begin position="197"/>
        <end position="372"/>
    </location>
</feature>
<evidence type="ECO:0000256" key="5">
    <source>
        <dbReference type="PROSITE-ProRule" id="PRU01248"/>
    </source>
</evidence>
<accession>A0A8J7PZT6</accession>
<dbReference type="Gene3D" id="1.10.443.10">
    <property type="entry name" value="Intergrase catalytic core"/>
    <property type="match status" value="1"/>
</dbReference>
<dbReference type="Gene3D" id="1.10.150.130">
    <property type="match status" value="1"/>
</dbReference>
<organism evidence="8 9">
    <name type="scientific">Candidatus Paracaedimonas acanthamoebae</name>
    <dbReference type="NCBI Taxonomy" id="244581"/>
    <lineage>
        <taxon>Bacteria</taxon>
        <taxon>Pseudomonadati</taxon>
        <taxon>Pseudomonadota</taxon>
        <taxon>Alphaproteobacteria</taxon>
        <taxon>Holosporales</taxon>
        <taxon>Caedimonadaceae</taxon>
        <taxon>Candidatus Paracaedimonas</taxon>
    </lineage>
</organism>
<dbReference type="Pfam" id="PF13356">
    <property type="entry name" value="Arm-DNA-bind_3"/>
    <property type="match status" value="1"/>
</dbReference>
<comment type="similarity">
    <text evidence="1">Belongs to the 'phage' integrase family.</text>
</comment>
<dbReference type="InterPro" id="IPR004107">
    <property type="entry name" value="Integrase_SAM-like_N"/>
</dbReference>
<dbReference type="Pfam" id="PF14659">
    <property type="entry name" value="Phage_int_SAM_3"/>
    <property type="match status" value="1"/>
</dbReference>
<dbReference type="Gene3D" id="3.30.160.390">
    <property type="entry name" value="Integrase, DNA-binding domain"/>
    <property type="match status" value="1"/>
</dbReference>
<dbReference type="InterPro" id="IPR025166">
    <property type="entry name" value="Integrase_DNA_bind_dom"/>
</dbReference>
<dbReference type="PROSITE" id="PS51900">
    <property type="entry name" value="CB"/>
    <property type="match status" value="1"/>
</dbReference>
<keyword evidence="4" id="KW-0233">DNA recombination</keyword>
<feature type="domain" description="Core-binding (CB)" evidence="7">
    <location>
        <begin position="96"/>
        <end position="175"/>
    </location>
</feature>
<evidence type="ECO:0000256" key="1">
    <source>
        <dbReference type="ARBA" id="ARBA00008857"/>
    </source>
</evidence>
<reference evidence="8" key="1">
    <citation type="submission" date="2021-02" db="EMBL/GenBank/DDBJ databases">
        <title>Thiocyanate and organic carbon inputs drive convergent selection for specific autotrophic Afipia and Thiobacillus strains within complex microbiomes.</title>
        <authorList>
            <person name="Huddy R.J."/>
            <person name="Sachdeva R."/>
            <person name="Kadzinga F."/>
            <person name="Kantor R.S."/>
            <person name="Harrison S.T.L."/>
            <person name="Banfield J.F."/>
        </authorList>
    </citation>
    <scope>NUCLEOTIDE SEQUENCE</scope>
    <source>
        <strain evidence="8">SCN18_10_11_15_R4_P_38_20</strain>
    </source>
</reference>
<keyword evidence="2" id="KW-0229">DNA integration</keyword>
<dbReference type="PROSITE" id="PS51898">
    <property type="entry name" value="TYR_RECOMBINASE"/>
    <property type="match status" value="1"/>
</dbReference>
<dbReference type="EMBL" id="JAFKGL010000033">
    <property type="protein sequence ID" value="MBN9413683.1"/>
    <property type="molecule type" value="Genomic_DNA"/>
</dbReference>
<dbReference type="InterPro" id="IPR044068">
    <property type="entry name" value="CB"/>
</dbReference>
<sequence>MPKLTKKLIESTLPQDKDLILWDSEVNGFMCKVTPKGNRGYFLYYRTQDRRQRRPKIGDHGIMTCEQARSIAQKWLLEVSQGKDPSAEKQELRAMPNLKELADQYMKEHAPRKKPASRKEDQRLWQQHILPSLGGLKVSSLTRNDIAKLHHSLQHLPITANRVLSLLSKALNLAELWGYRPNHSNPCLHIKKYPEQKRERFLSQEEMTRLMIALEEEEKNSTNPWAIYAIRLLLITGCRLNEILTLRWEEVDFANQCLRLSDSKTGKKLIYLSKVAVDLLQLIPRHERNTYVICGEKVGSHLVNLQKPWRRIRAKVGLNDVRIHDLRHTFASVAASKGLSLPIIGALLGHKQTQTTARYAHLIGQPLIEASEKISAHILENTK</sequence>
<dbReference type="InterPro" id="IPR010998">
    <property type="entry name" value="Integrase_recombinase_N"/>
</dbReference>
<evidence type="ECO:0000313" key="9">
    <source>
        <dbReference type="Proteomes" id="UP000664414"/>
    </source>
</evidence>
<dbReference type="GO" id="GO:0015074">
    <property type="term" value="P:DNA integration"/>
    <property type="evidence" value="ECO:0007669"/>
    <property type="project" value="UniProtKB-KW"/>
</dbReference>
<comment type="caution">
    <text evidence="8">The sequence shown here is derived from an EMBL/GenBank/DDBJ whole genome shotgun (WGS) entry which is preliminary data.</text>
</comment>